<dbReference type="PROSITE" id="PS00385">
    <property type="entry name" value="ALPHA_L_FUCOSIDASE"/>
    <property type="match status" value="1"/>
</dbReference>
<evidence type="ECO:0000259" key="14">
    <source>
        <dbReference type="Pfam" id="PF16757"/>
    </source>
</evidence>
<keyword evidence="8 11" id="KW-0378">Hydrolase</keyword>
<dbReference type="InterPro" id="IPR057739">
    <property type="entry name" value="Glyco_hydro_29_N"/>
</dbReference>
<comment type="similarity">
    <text evidence="4 11">Belongs to the glycosyl hydrolase 29 family.</text>
</comment>
<evidence type="ECO:0000256" key="9">
    <source>
        <dbReference type="ARBA" id="ARBA00023180"/>
    </source>
</evidence>
<accession>A0A8S4QDI4</accession>
<evidence type="ECO:0000256" key="11">
    <source>
        <dbReference type="PIRNR" id="PIRNR001092"/>
    </source>
</evidence>
<feature type="domain" description="Glycoside hydrolase family 29 N-terminal" evidence="13">
    <location>
        <begin position="17"/>
        <end position="354"/>
    </location>
</feature>
<comment type="function">
    <text evidence="3">Alpha-L-fucosidase is responsible for hydrolyzing the alpha-1,6-linked fucose joined to the reducing-end N-acetylglucosamine of the carbohydrate moieties of glycoproteins.</text>
</comment>
<organism evidence="15 16">
    <name type="scientific">Owenia fusiformis</name>
    <name type="common">Polychaete worm</name>
    <dbReference type="NCBI Taxonomy" id="6347"/>
    <lineage>
        <taxon>Eukaryota</taxon>
        <taxon>Metazoa</taxon>
        <taxon>Spiralia</taxon>
        <taxon>Lophotrochozoa</taxon>
        <taxon>Annelida</taxon>
        <taxon>Polychaeta</taxon>
        <taxon>Sedentaria</taxon>
        <taxon>Canalipalpata</taxon>
        <taxon>Sabellida</taxon>
        <taxon>Oweniida</taxon>
        <taxon>Oweniidae</taxon>
        <taxon>Owenia</taxon>
    </lineage>
</organism>
<dbReference type="AlphaFoldDB" id="A0A8S4QDI4"/>
<dbReference type="EC" id="3.2.1.51" evidence="6"/>
<name>A0A8S4QDI4_OWEFU</name>
<dbReference type="PANTHER" id="PTHR10030:SF37">
    <property type="entry name" value="ALPHA-L-FUCOSIDASE-RELATED"/>
    <property type="match status" value="1"/>
</dbReference>
<dbReference type="FunFam" id="2.60.40.1180:FF:000013">
    <property type="entry name" value="Alpha-L-fucosidase"/>
    <property type="match status" value="1"/>
</dbReference>
<dbReference type="PIRSF" id="PIRSF001092">
    <property type="entry name" value="Alpha-L-fucosidase"/>
    <property type="match status" value="1"/>
</dbReference>
<dbReference type="EMBL" id="CAIIXF020000161">
    <property type="protein sequence ID" value="CAH1802901.1"/>
    <property type="molecule type" value="Genomic_DNA"/>
</dbReference>
<dbReference type="InterPro" id="IPR017853">
    <property type="entry name" value="GH"/>
</dbReference>
<dbReference type="FunFam" id="3.20.20.80:FF:000027">
    <property type="entry name" value="Alpha-L-fucosidase"/>
    <property type="match status" value="1"/>
</dbReference>
<feature type="chain" id="PRO_5035981083" description="alpha-L-fucosidase" evidence="11">
    <location>
        <begin position="22"/>
        <end position="458"/>
    </location>
</feature>
<evidence type="ECO:0000256" key="7">
    <source>
        <dbReference type="ARBA" id="ARBA00022729"/>
    </source>
</evidence>
<dbReference type="InterPro" id="IPR000933">
    <property type="entry name" value="Glyco_hydro_29"/>
</dbReference>
<feature type="site" description="May be important for catalysis" evidence="12">
    <location>
        <position position="283"/>
    </location>
</feature>
<evidence type="ECO:0000256" key="6">
    <source>
        <dbReference type="ARBA" id="ARBA00012662"/>
    </source>
</evidence>
<dbReference type="InterPro" id="IPR031919">
    <property type="entry name" value="Fucosidase_C"/>
</dbReference>
<dbReference type="OrthoDB" id="6039950at2759"/>
<dbReference type="InterPro" id="IPR013780">
    <property type="entry name" value="Glyco_hydro_b"/>
</dbReference>
<dbReference type="Gene3D" id="2.60.40.1180">
    <property type="entry name" value="Golgi alpha-mannosidase II"/>
    <property type="match status" value="1"/>
</dbReference>
<evidence type="ECO:0000256" key="3">
    <source>
        <dbReference type="ARBA" id="ARBA00004071"/>
    </source>
</evidence>
<evidence type="ECO:0000256" key="4">
    <source>
        <dbReference type="ARBA" id="ARBA00007951"/>
    </source>
</evidence>
<dbReference type="Pfam" id="PF01120">
    <property type="entry name" value="Alpha_L_fucos"/>
    <property type="match status" value="1"/>
</dbReference>
<dbReference type="Pfam" id="PF16757">
    <property type="entry name" value="Fucosidase_C"/>
    <property type="match status" value="1"/>
</dbReference>
<evidence type="ECO:0000256" key="2">
    <source>
        <dbReference type="ARBA" id="ARBA00000419"/>
    </source>
</evidence>
<evidence type="ECO:0000256" key="12">
    <source>
        <dbReference type="PIRSR" id="PIRSR001092-1"/>
    </source>
</evidence>
<evidence type="ECO:0000256" key="10">
    <source>
        <dbReference type="ARBA" id="ARBA00023295"/>
    </source>
</evidence>
<dbReference type="Gene3D" id="3.20.20.80">
    <property type="entry name" value="Glycosidases"/>
    <property type="match status" value="1"/>
</dbReference>
<comment type="catalytic activity">
    <reaction evidence="1">
        <text>a neolactoside IV(2)-alpha-Fuc-nLc4Cer(d18:1(4E)) + H2O = a neolactoside nLc4Cer(d18:1(4E)) + L-fucose</text>
        <dbReference type="Rhea" id="RHEA:48224"/>
        <dbReference type="ChEBI" id="CHEBI:2181"/>
        <dbReference type="ChEBI" id="CHEBI:15377"/>
        <dbReference type="ChEBI" id="CHEBI:17006"/>
        <dbReference type="ChEBI" id="CHEBI:28691"/>
    </reaction>
    <physiologicalReaction direction="left-to-right" evidence="1">
        <dbReference type="Rhea" id="RHEA:48225"/>
    </physiologicalReaction>
</comment>
<evidence type="ECO:0000256" key="8">
    <source>
        <dbReference type="ARBA" id="ARBA00022801"/>
    </source>
</evidence>
<keyword evidence="16" id="KW-1185">Reference proteome</keyword>
<comment type="subunit">
    <text evidence="5">Homotetramer.</text>
</comment>
<protein>
    <recommendedName>
        <fullName evidence="6">alpha-L-fucosidase</fullName>
        <ecNumber evidence="6">3.2.1.51</ecNumber>
    </recommendedName>
</protein>
<feature type="signal peptide" evidence="11">
    <location>
        <begin position="1"/>
        <end position="21"/>
    </location>
</feature>
<dbReference type="GO" id="GO:0005764">
    <property type="term" value="C:lysosome"/>
    <property type="evidence" value="ECO:0007669"/>
    <property type="project" value="TreeGrafter"/>
</dbReference>
<dbReference type="PRINTS" id="PR00741">
    <property type="entry name" value="GLHYDRLASE29"/>
</dbReference>
<keyword evidence="10 11" id="KW-0326">Glycosidase</keyword>
<comment type="caution">
    <text evidence="15">The sequence shown here is derived from an EMBL/GenBank/DDBJ whole genome shotgun (WGS) entry which is preliminary data.</text>
</comment>
<feature type="domain" description="Alpha-L-fucosidase C-terminal" evidence="14">
    <location>
        <begin position="365"/>
        <end position="454"/>
    </location>
</feature>
<proteinExistence type="inferred from homology"/>
<dbReference type="GO" id="GO:0016139">
    <property type="term" value="P:glycoside catabolic process"/>
    <property type="evidence" value="ECO:0007669"/>
    <property type="project" value="TreeGrafter"/>
</dbReference>
<dbReference type="Proteomes" id="UP000749559">
    <property type="component" value="Unassembled WGS sequence"/>
</dbReference>
<dbReference type="GO" id="GO:0004560">
    <property type="term" value="F:alpha-L-fucosidase activity"/>
    <property type="evidence" value="ECO:0007669"/>
    <property type="project" value="UniProtKB-EC"/>
</dbReference>
<dbReference type="GO" id="GO:0006004">
    <property type="term" value="P:fucose metabolic process"/>
    <property type="evidence" value="ECO:0007669"/>
    <property type="project" value="InterPro"/>
</dbReference>
<evidence type="ECO:0000256" key="5">
    <source>
        <dbReference type="ARBA" id="ARBA00011881"/>
    </source>
</evidence>
<sequence length="458" mass="53106">MYGKIVLILCGLCVLTANIHCKYQPNWESLDSRPLPAWYDEAKFGIFIHWGVFSVPSFHTEWFWHEWHYNKTEFVNFMKKNYPPGFTYADFAPMFTAEFYNPDSWAKVLENSGAKYVVLVTKHHEGFTNWPSKASWNWNAMDVGPHRDLVGDLATAVRKHAPNVHFGVYHSMMDWFNPLYLQDKANNFTTQEFVKNKCMPELYELINNYKPDVLWSDGDWETTYKYWNATEFIAWLYNESPVKDTIAINDRWGNDARCKHGGFLNCNDKYNPGVLQKRKWENCMSIDRGSWGYRRDANLEDYYNTSSLVAILAETVSTGGNLLMNIGPTHDGRILPIFQQRLKDMGEWLKVNGEAIYKTRPWSHQNDTITPAVWYTSKPDQGGTINVYAIVLNWPKTNTLILGAPLSTSSTKVSLLGYAGYFSYVPLSQGIRIDIPSIPFNQMPCQWAWVFKIKYLKN</sequence>
<evidence type="ECO:0000313" key="16">
    <source>
        <dbReference type="Proteomes" id="UP000749559"/>
    </source>
</evidence>
<keyword evidence="9" id="KW-0325">Glycoprotein</keyword>
<reference evidence="15" key="1">
    <citation type="submission" date="2022-03" db="EMBL/GenBank/DDBJ databases">
        <authorList>
            <person name="Martin C."/>
        </authorList>
    </citation>
    <scope>NUCLEOTIDE SEQUENCE</scope>
</reference>
<dbReference type="InterPro" id="IPR016286">
    <property type="entry name" value="FUC_metazoa-typ"/>
</dbReference>
<keyword evidence="7 11" id="KW-0732">Signal</keyword>
<dbReference type="PANTHER" id="PTHR10030">
    <property type="entry name" value="ALPHA-L-FUCOSIDASE"/>
    <property type="match status" value="1"/>
</dbReference>
<dbReference type="InterPro" id="IPR018526">
    <property type="entry name" value="Glyco_hydro_29_CS"/>
</dbReference>
<evidence type="ECO:0000313" key="15">
    <source>
        <dbReference type="EMBL" id="CAH1802901.1"/>
    </source>
</evidence>
<comment type="catalytic activity">
    <reaction evidence="2">
        <text>a neolactoside IV(2)-alpha-Fuc-nLc4Cer(d18:0) + H2O = a neolactoside nLc4Cer(d18:0) + L-fucose</text>
        <dbReference type="Rhea" id="RHEA:49308"/>
        <dbReference type="ChEBI" id="CHEBI:2181"/>
        <dbReference type="ChEBI" id="CHEBI:15377"/>
        <dbReference type="ChEBI" id="CHEBI:91119"/>
        <dbReference type="ChEBI" id="CHEBI:91121"/>
    </reaction>
    <physiologicalReaction direction="left-to-right" evidence="2">
        <dbReference type="Rhea" id="RHEA:49309"/>
    </physiologicalReaction>
</comment>
<evidence type="ECO:0000256" key="1">
    <source>
        <dbReference type="ARBA" id="ARBA00000321"/>
    </source>
</evidence>
<dbReference type="SUPFAM" id="SSF51445">
    <property type="entry name" value="(Trans)glycosidases"/>
    <property type="match status" value="1"/>
</dbReference>
<dbReference type="SMART" id="SM00812">
    <property type="entry name" value="Alpha_L_fucos"/>
    <property type="match status" value="1"/>
</dbReference>
<evidence type="ECO:0000259" key="13">
    <source>
        <dbReference type="Pfam" id="PF01120"/>
    </source>
</evidence>
<gene>
    <name evidence="15" type="ORF">OFUS_LOCUS26540</name>
</gene>